<keyword evidence="12" id="KW-1185">Reference proteome</keyword>
<protein>
    <submittedName>
        <fullName evidence="11">Uncharacterized protein</fullName>
    </submittedName>
</protein>
<comment type="subcellular location">
    <subcellularLocation>
        <location evidence="1">Nucleus</location>
        <location evidence="1">Nuclear pore complex</location>
    </subcellularLocation>
</comment>
<keyword evidence="3" id="KW-0813">Transport</keyword>
<keyword evidence="9" id="KW-0539">Nucleus</keyword>
<dbReference type="GO" id="GO:0015031">
    <property type="term" value="P:protein transport"/>
    <property type="evidence" value="ECO:0007669"/>
    <property type="project" value="UniProtKB-KW"/>
</dbReference>
<evidence type="ECO:0000313" key="11">
    <source>
        <dbReference type="EMBL" id="RHZ74146.1"/>
    </source>
</evidence>
<keyword evidence="6" id="KW-0509">mRNA transport</keyword>
<dbReference type="InterPro" id="IPR001680">
    <property type="entry name" value="WD40_rpt"/>
</dbReference>
<feature type="repeat" description="WD" evidence="10">
    <location>
        <begin position="295"/>
        <end position="327"/>
    </location>
</feature>
<organism evidence="11 12">
    <name type="scientific">Diversispora epigaea</name>
    <dbReference type="NCBI Taxonomy" id="1348612"/>
    <lineage>
        <taxon>Eukaryota</taxon>
        <taxon>Fungi</taxon>
        <taxon>Fungi incertae sedis</taxon>
        <taxon>Mucoromycota</taxon>
        <taxon>Glomeromycotina</taxon>
        <taxon>Glomeromycetes</taxon>
        <taxon>Diversisporales</taxon>
        <taxon>Diversisporaceae</taxon>
        <taxon>Diversispora</taxon>
    </lineage>
</organism>
<dbReference type="AlphaFoldDB" id="A0A397IK67"/>
<dbReference type="InterPro" id="IPR020472">
    <property type="entry name" value="WD40_PAC1"/>
</dbReference>
<evidence type="ECO:0000256" key="4">
    <source>
        <dbReference type="ARBA" id="ARBA00022574"/>
    </source>
</evidence>
<dbReference type="SMART" id="SM00320">
    <property type="entry name" value="WD40"/>
    <property type="match status" value="5"/>
</dbReference>
<evidence type="ECO:0000256" key="10">
    <source>
        <dbReference type="PROSITE-ProRule" id="PRU00221"/>
    </source>
</evidence>
<evidence type="ECO:0000256" key="5">
    <source>
        <dbReference type="ARBA" id="ARBA00022737"/>
    </source>
</evidence>
<dbReference type="PRINTS" id="PR00320">
    <property type="entry name" value="GPROTEINBRPT"/>
</dbReference>
<dbReference type="Gene3D" id="2.130.10.10">
    <property type="entry name" value="YVTN repeat-like/Quinoprotein amine dehydrogenase"/>
    <property type="match status" value="1"/>
</dbReference>
<evidence type="ECO:0000256" key="3">
    <source>
        <dbReference type="ARBA" id="ARBA00022448"/>
    </source>
</evidence>
<dbReference type="InterPro" id="IPR015943">
    <property type="entry name" value="WD40/YVTN_repeat-like_dom_sf"/>
</dbReference>
<feature type="repeat" description="WD" evidence="10">
    <location>
        <begin position="242"/>
        <end position="279"/>
    </location>
</feature>
<gene>
    <name evidence="11" type="ORF">Glove_227g6</name>
</gene>
<comment type="similarity">
    <text evidence="2">Belongs to the WD repeat SEC13 family.</text>
</comment>
<dbReference type="PANTHER" id="PTHR11024:SF3">
    <property type="entry name" value="NUCLEOPORIN SEH1"/>
    <property type="match status" value="1"/>
</dbReference>
<dbReference type="PANTHER" id="PTHR11024">
    <property type="entry name" value="NUCLEAR PORE COMPLEX PROTEIN SEC13 / SEH1 FAMILY MEMBER"/>
    <property type="match status" value="1"/>
</dbReference>
<dbReference type="InterPro" id="IPR037363">
    <property type="entry name" value="Sec13/Seh1_fam"/>
</dbReference>
<name>A0A397IK67_9GLOM</name>
<evidence type="ECO:0000256" key="2">
    <source>
        <dbReference type="ARBA" id="ARBA00010102"/>
    </source>
</evidence>
<keyword evidence="8" id="KW-0906">Nuclear pore complex</keyword>
<evidence type="ECO:0000256" key="7">
    <source>
        <dbReference type="ARBA" id="ARBA00022927"/>
    </source>
</evidence>
<evidence type="ECO:0000313" key="12">
    <source>
        <dbReference type="Proteomes" id="UP000266861"/>
    </source>
</evidence>
<dbReference type="GO" id="GO:0005198">
    <property type="term" value="F:structural molecule activity"/>
    <property type="evidence" value="ECO:0007669"/>
    <property type="project" value="InterPro"/>
</dbReference>
<dbReference type="OrthoDB" id="5566198at2759"/>
<dbReference type="EMBL" id="PQFF01000210">
    <property type="protein sequence ID" value="RHZ74146.1"/>
    <property type="molecule type" value="Genomic_DNA"/>
</dbReference>
<evidence type="ECO:0000256" key="9">
    <source>
        <dbReference type="ARBA" id="ARBA00023242"/>
    </source>
</evidence>
<dbReference type="InterPro" id="IPR036322">
    <property type="entry name" value="WD40_repeat_dom_sf"/>
</dbReference>
<keyword evidence="7" id="KW-0653">Protein transport</keyword>
<reference evidence="11 12" key="1">
    <citation type="submission" date="2018-08" db="EMBL/GenBank/DDBJ databases">
        <title>Genome and evolution of the arbuscular mycorrhizal fungus Diversispora epigaea (formerly Glomus versiforme) and its bacterial endosymbionts.</title>
        <authorList>
            <person name="Sun X."/>
            <person name="Fei Z."/>
            <person name="Harrison M."/>
        </authorList>
    </citation>
    <scope>NUCLEOTIDE SEQUENCE [LARGE SCALE GENOMIC DNA]</scope>
    <source>
        <strain evidence="11 12">IT104</strain>
    </source>
</reference>
<evidence type="ECO:0000256" key="6">
    <source>
        <dbReference type="ARBA" id="ARBA00022816"/>
    </source>
</evidence>
<dbReference type="GO" id="GO:0051028">
    <property type="term" value="P:mRNA transport"/>
    <property type="evidence" value="ECO:0007669"/>
    <property type="project" value="UniProtKB-KW"/>
</dbReference>
<dbReference type="Proteomes" id="UP000266861">
    <property type="component" value="Unassembled WGS sequence"/>
</dbReference>
<accession>A0A397IK67</accession>
<comment type="caution">
    <text evidence="11">The sequence shown here is derived from an EMBL/GenBank/DDBJ whole genome shotgun (WGS) entry which is preliminary data.</text>
</comment>
<dbReference type="GO" id="GO:0035859">
    <property type="term" value="C:Seh1-associated complex"/>
    <property type="evidence" value="ECO:0007669"/>
    <property type="project" value="TreeGrafter"/>
</dbReference>
<evidence type="ECO:0000256" key="1">
    <source>
        <dbReference type="ARBA" id="ARBA00004567"/>
    </source>
</evidence>
<proteinExistence type="inferred from homology"/>
<dbReference type="SUPFAM" id="SSF50978">
    <property type="entry name" value="WD40 repeat-like"/>
    <property type="match status" value="1"/>
</dbReference>
<dbReference type="FunFam" id="2.130.10.10:FF:000578">
    <property type="entry name" value="Nucleoporin seh1"/>
    <property type="match status" value="1"/>
</dbReference>
<feature type="repeat" description="WD" evidence="10">
    <location>
        <begin position="83"/>
        <end position="126"/>
    </location>
</feature>
<keyword evidence="5" id="KW-0677">Repeat</keyword>
<sequence>MTEFLFKELMLHEFLRNSVQKKKIKKKTSLMAVQAFESSHDDLIHDVSYDFYGKRLATCSSDQRVKVWEYSQENSCWEPVDTWKAHEGSVLKVSWAHPEFGQVIATCSFDRTVRIWEEQEHESRNSGKRWTEKAVLRESTGSVQDVEFAPNYMGLKFATCAADGMLRIYEALEVNNLAQWTLMEEISITTNTAGKESDGHYCLSWCPSRSTTPMIVIGCGKENCAKIFRQDSTNRWQAFEILEGHTNTVYDVSWAPSMGRAYHLIATASKDHNVRIFKLVDNKKDGFDIILAPELSDHSVEVWKVEWNVTGTILSSSGDDGRVRLWKCLLQSGEWKCMSTIYYDRQPESMEM</sequence>
<keyword evidence="4 10" id="KW-0853">WD repeat</keyword>
<dbReference type="GO" id="GO:0034198">
    <property type="term" value="P:cellular response to amino acid starvation"/>
    <property type="evidence" value="ECO:0007669"/>
    <property type="project" value="TreeGrafter"/>
</dbReference>
<dbReference type="GO" id="GO:0031080">
    <property type="term" value="C:nuclear pore outer ring"/>
    <property type="evidence" value="ECO:0007669"/>
    <property type="project" value="TreeGrafter"/>
</dbReference>
<feature type="repeat" description="WD" evidence="10">
    <location>
        <begin position="37"/>
        <end position="69"/>
    </location>
</feature>
<dbReference type="STRING" id="1348612.A0A397IK67"/>
<evidence type="ECO:0000256" key="8">
    <source>
        <dbReference type="ARBA" id="ARBA00023132"/>
    </source>
</evidence>
<dbReference type="PROSITE" id="PS50082">
    <property type="entry name" value="WD_REPEATS_2"/>
    <property type="match status" value="4"/>
</dbReference>
<dbReference type="PROSITE" id="PS50294">
    <property type="entry name" value="WD_REPEATS_REGION"/>
    <property type="match status" value="3"/>
</dbReference>
<dbReference type="Pfam" id="PF00400">
    <property type="entry name" value="WD40"/>
    <property type="match status" value="4"/>
</dbReference>
<keyword evidence="8" id="KW-0811">Translocation</keyword>
<dbReference type="GO" id="GO:1904263">
    <property type="term" value="P:positive regulation of TORC1 signaling"/>
    <property type="evidence" value="ECO:0007669"/>
    <property type="project" value="TreeGrafter"/>
</dbReference>